<feature type="region of interest" description="Disordered" evidence="1">
    <location>
        <begin position="117"/>
        <end position="138"/>
    </location>
</feature>
<dbReference type="AlphaFoldDB" id="A0A811VLY6"/>
<proteinExistence type="predicted"/>
<comment type="caution">
    <text evidence="2">The sequence shown here is derived from an EMBL/GenBank/DDBJ whole genome shotgun (WGS) entry which is preliminary data.</text>
</comment>
<keyword evidence="3" id="KW-1185">Reference proteome</keyword>
<organism evidence="2 3">
    <name type="scientific">Ceratitis capitata</name>
    <name type="common">Mediterranean fruit fly</name>
    <name type="synonym">Tephritis capitata</name>
    <dbReference type="NCBI Taxonomy" id="7213"/>
    <lineage>
        <taxon>Eukaryota</taxon>
        <taxon>Metazoa</taxon>
        <taxon>Ecdysozoa</taxon>
        <taxon>Arthropoda</taxon>
        <taxon>Hexapoda</taxon>
        <taxon>Insecta</taxon>
        <taxon>Pterygota</taxon>
        <taxon>Neoptera</taxon>
        <taxon>Endopterygota</taxon>
        <taxon>Diptera</taxon>
        <taxon>Brachycera</taxon>
        <taxon>Muscomorpha</taxon>
        <taxon>Tephritoidea</taxon>
        <taxon>Tephritidae</taxon>
        <taxon>Ceratitis</taxon>
        <taxon>Ceratitis</taxon>
    </lineage>
</organism>
<dbReference type="EMBL" id="CAJHJT010000056">
    <property type="protein sequence ID" value="CAD7015229.1"/>
    <property type="molecule type" value="Genomic_DNA"/>
</dbReference>
<name>A0A811VLY6_CERCA</name>
<evidence type="ECO:0000313" key="3">
    <source>
        <dbReference type="Proteomes" id="UP000606786"/>
    </source>
</evidence>
<dbReference type="Proteomes" id="UP000606786">
    <property type="component" value="Unassembled WGS sequence"/>
</dbReference>
<evidence type="ECO:0000313" key="2">
    <source>
        <dbReference type="EMBL" id="CAD7015229.1"/>
    </source>
</evidence>
<reference evidence="2" key="1">
    <citation type="submission" date="2020-11" db="EMBL/GenBank/DDBJ databases">
        <authorList>
            <person name="Whitehead M."/>
        </authorList>
    </citation>
    <scope>NUCLEOTIDE SEQUENCE</scope>
    <source>
        <strain evidence="2">EGII</strain>
    </source>
</reference>
<sequence>MGSIDLRVLLQNVIWIIIIFASASTLPACRNLAESPISPFRDCDSAAVALALTPRYKQYASVLLKNNSQEQGVTRTMQVVIRNGLWIAAESNGGLIMASDTSAMDSFISIRSLSHRTNNMEQNKSKNKKESNGKMTKK</sequence>
<evidence type="ECO:0000256" key="1">
    <source>
        <dbReference type="SAM" id="MobiDB-lite"/>
    </source>
</evidence>
<protein>
    <submittedName>
        <fullName evidence="2">(Mediterranean fruit fly) hypothetical protein</fullName>
    </submittedName>
</protein>
<accession>A0A811VLY6</accession>
<gene>
    <name evidence="2" type="ORF">CCAP1982_LOCUS23177</name>
</gene>